<keyword evidence="2" id="KW-1185">Reference proteome</keyword>
<name>A0A3M7L8G7_9FLAO</name>
<organism evidence="1 2">
    <name type="scientific">Chryseobacterium nematophagum</name>
    <dbReference type="NCBI Taxonomy" id="2305228"/>
    <lineage>
        <taxon>Bacteria</taxon>
        <taxon>Pseudomonadati</taxon>
        <taxon>Bacteroidota</taxon>
        <taxon>Flavobacteriia</taxon>
        <taxon>Flavobacteriales</taxon>
        <taxon>Weeksellaceae</taxon>
        <taxon>Chryseobacterium group</taxon>
        <taxon>Chryseobacterium</taxon>
    </lineage>
</organism>
<proteinExistence type="predicted"/>
<dbReference type="Proteomes" id="UP000267524">
    <property type="component" value="Unassembled WGS sequence"/>
</dbReference>
<dbReference type="AlphaFoldDB" id="A0A3M7L8G7"/>
<evidence type="ECO:0000313" key="1">
    <source>
        <dbReference type="EMBL" id="RMZ59071.1"/>
    </source>
</evidence>
<evidence type="ECO:0000313" key="2">
    <source>
        <dbReference type="Proteomes" id="UP000267524"/>
    </source>
</evidence>
<dbReference type="SUPFAM" id="SSF46689">
    <property type="entry name" value="Homeodomain-like"/>
    <property type="match status" value="1"/>
</dbReference>
<comment type="caution">
    <text evidence="1">The sequence shown here is derived from an EMBL/GenBank/DDBJ whole genome shotgun (WGS) entry which is preliminary data.</text>
</comment>
<dbReference type="RefSeq" id="WP_122548222.1">
    <property type="nucleotide sequence ID" value="NZ_QWIV01000014.1"/>
</dbReference>
<dbReference type="Gene3D" id="1.10.10.60">
    <property type="entry name" value="Homeodomain-like"/>
    <property type="match status" value="1"/>
</dbReference>
<sequence length="146" mass="17636">MLYKEIHIGQFIKERVEEMGITMDRICNFFNKDPQFIESNYNSKSIEVETLLRWSKLLEYDFFRIYSSHLILYSPPSAVHKNNSEKSQKIPFFRKNIYTQEIKDFIIKRILDQEMSIPDIVNEYSIPKSTIHRWLQKTQPINKNKK</sequence>
<reference evidence="1 2" key="1">
    <citation type="submission" date="2018-08" db="EMBL/GenBank/DDBJ databases">
        <title>Chryseobacterium nematophagum: a novel matrix digesting pathogen of nematodes.</title>
        <authorList>
            <person name="Page A."/>
            <person name="Roberts M."/>
            <person name="Felix M.-A."/>
            <person name="Weir W."/>
        </authorList>
    </citation>
    <scope>NUCLEOTIDE SEQUENCE [LARGE SCALE GENOMIC DNA]</scope>
    <source>
        <strain evidence="1 2">JUb275</strain>
    </source>
</reference>
<dbReference type="GO" id="GO:0003677">
    <property type="term" value="F:DNA binding"/>
    <property type="evidence" value="ECO:0007669"/>
    <property type="project" value="InterPro"/>
</dbReference>
<accession>A0A3M7L8G7</accession>
<protein>
    <submittedName>
        <fullName evidence="1">Transposase</fullName>
    </submittedName>
</protein>
<dbReference type="InterPro" id="IPR010982">
    <property type="entry name" value="Lambda_DNA-bd_dom_sf"/>
</dbReference>
<dbReference type="InterPro" id="IPR009057">
    <property type="entry name" value="Homeodomain-like_sf"/>
</dbReference>
<gene>
    <name evidence="1" type="ORF">D1632_16050</name>
</gene>
<dbReference type="EMBL" id="QWIV01000014">
    <property type="protein sequence ID" value="RMZ59071.1"/>
    <property type="molecule type" value="Genomic_DNA"/>
</dbReference>
<dbReference type="SUPFAM" id="SSF47413">
    <property type="entry name" value="lambda repressor-like DNA-binding domains"/>
    <property type="match status" value="1"/>
</dbReference>